<dbReference type="PANTHER" id="PTHR33988">
    <property type="entry name" value="ENDORIBONUCLEASE MAZF-RELATED"/>
    <property type="match status" value="1"/>
</dbReference>
<dbReference type="EMBL" id="CP049888">
    <property type="protein sequence ID" value="QIL50267.1"/>
    <property type="molecule type" value="Genomic_DNA"/>
</dbReference>
<dbReference type="SUPFAM" id="SSF50118">
    <property type="entry name" value="Cell growth inhibitor/plasmid maintenance toxic component"/>
    <property type="match status" value="1"/>
</dbReference>
<comment type="similarity">
    <text evidence="1 3">Belongs to the PemK/MazF family.</text>
</comment>
<evidence type="ECO:0000256" key="3">
    <source>
        <dbReference type="PIRNR" id="PIRNR033490"/>
    </source>
</evidence>
<dbReference type="GO" id="GO:0006402">
    <property type="term" value="P:mRNA catabolic process"/>
    <property type="evidence" value="ECO:0007669"/>
    <property type="project" value="TreeGrafter"/>
</dbReference>
<sequence>MQENKQKIKEIRWGEIWYANLENGRIGSEQGGIRPVLIVQNNVGNLYAPTTIVIPISTKKIKKSLPTHVKLAAELTGTGINRNSTLLIEQIRVVDKKRLQDRLGRLAEPQMAAVRTALAVSLGFD</sequence>
<dbReference type="GO" id="GO:0004521">
    <property type="term" value="F:RNA endonuclease activity"/>
    <property type="evidence" value="ECO:0007669"/>
    <property type="project" value="TreeGrafter"/>
</dbReference>
<dbReference type="KEGG" id="wco:G7084_02350"/>
<dbReference type="InterPro" id="IPR011067">
    <property type="entry name" value="Plasmid_toxin/cell-grow_inhib"/>
</dbReference>
<evidence type="ECO:0000256" key="2">
    <source>
        <dbReference type="ARBA" id="ARBA00022649"/>
    </source>
</evidence>
<dbReference type="PANTHER" id="PTHR33988:SF2">
    <property type="entry name" value="ENDORIBONUCLEASE MAZF"/>
    <property type="match status" value="1"/>
</dbReference>
<organism evidence="4 5">
    <name type="scientific">Weissella coleopterorum</name>
    <dbReference type="NCBI Taxonomy" id="2714949"/>
    <lineage>
        <taxon>Bacteria</taxon>
        <taxon>Bacillati</taxon>
        <taxon>Bacillota</taxon>
        <taxon>Bacilli</taxon>
        <taxon>Lactobacillales</taxon>
        <taxon>Lactobacillaceae</taxon>
        <taxon>Weissella</taxon>
    </lineage>
</organism>
<evidence type="ECO:0000256" key="1">
    <source>
        <dbReference type="ARBA" id="ARBA00007521"/>
    </source>
</evidence>
<keyword evidence="3" id="KW-0255">Endonuclease</keyword>
<evidence type="ECO:0000313" key="4">
    <source>
        <dbReference type="EMBL" id="QIL50267.1"/>
    </source>
</evidence>
<dbReference type="RefSeq" id="WP_166009708.1">
    <property type="nucleotide sequence ID" value="NZ_CP049888.1"/>
</dbReference>
<evidence type="ECO:0000313" key="5">
    <source>
        <dbReference type="Proteomes" id="UP000500741"/>
    </source>
</evidence>
<dbReference type="GO" id="GO:0016787">
    <property type="term" value="F:hydrolase activity"/>
    <property type="evidence" value="ECO:0007669"/>
    <property type="project" value="UniProtKB-KW"/>
</dbReference>
<accession>A0A6G8AZ53</accession>
<dbReference type="Proteomes" id="UP000500741">
    <property type="component" value="Chromosome"/>
</dbReference>
<dbReference type="PIRSF" id="PIRSF033490">
    <property type="entry name" value="MazF"/>
    <property type="match status" value="1"/>
</dbReference>
<reference evidence="4 5" key="1">
    <citation type="submission" date="2020-03" db="EMBL/GenBank/DDBJ databases">
        <title>Weissella sp. nov., isolated from Cybister lewisianus.</title>
        <authorList>
            <person name="Hyun D.-W."/>
            <person name="Bae J.-W."/>
        </authorList>
    </citation>
    <scope>NUCLEOTIDE SEQUENCE [LARGE SCALE GENOMIC DNA]</scope>
    <source>
        <strain evidence="4 5">HDW19</strain>
    </source>
</reference>
<dbReference type="GO" id="GO:0003677">
    <property type="term" value="F:DNA binding"/>
    <property type="evidence" value="ECO:0007669"/>
    <property type="project" value="InterPro"/>
</dbReference>
<comment type="function">
    <text evidence="3">Toxic component of a type II toxin-antitoxin (TA) system.</text>
</comment>
<dbReference type="EC" id="3.1.-.-" evidence="3"/>
<proteinExistence type="inferred from homology"/>
<dbReference type="AlphaFoldDB" id="A0A6G8AZ53"/>
<keyword evidence="5" id="KW-1185">Reference proteome</keyword>
<dbReference type="Gene3D" id="2.30.30.110">
    <property type="match status" value="1"/>
</dbReference>
<name>A0A6G8AZ53_9LACO</name>
<protein>
    <recommendedName>
        <fullName evidence="3">mRNA interferase</fullName>
        <ecNumber evidence="3">3.1.-.-</ecNumber>
    </recommendedName>
</protein>
<dbReference type="Pfam" id="PF02452">
    <property type="entry name" value="PemK_toxin"/>
    <property type="match status" value="1"/>
</dbReference>
<gene>
    <name evidence="4" type="ORF">G7084_02350</name>
</gene>
<dbReference type="GO" id="GO:0016075">
    <property type="term" value="P:rRNA catabolic process"/>
    <property type="evidence" value="ECO:0007669"/>
    <property type="project" value="TreeGrafter"/>
</dbReference>
<keyword evidence="3" id="KW-0540">Nuclease</keyword>
<dbReference type="InterPro" id="IPR003477">
    <property type="entry name" value="PemK-like"/>
</dbReference>
<keyword evidence="2" id="KW-1277">Toxin-antitoxin system</keyword>
<keyword evidence="3" id="KW-0378">Hydrolase</keyword>